<reference evidence="4 5" key="1">
    <citation type="submission" date="2024-02" db="EMBL/GenBank/DDBJ databases">
        <authorList>
            <person name="Saticioglu I.B."/>
        </authorList>
    </citation>
    <scope>NUCLEOTIDE SEQUENCE [LARGE SCALE GENOMIC DNA]</scope>
    <source>
        <strain evidence="4 5">Mu-86</strain>
    </source>
</reference>
<feature type="region of interest" description="Disordered" evidence="1">
    <location>
        <begin position="1"/>
        <end position="31"/>
    </location>
</feature>
<dbReference type="Proteomes" id="UP001368654">
    <property type="component" value="Unassembled WGS sequence"/>
</dbReference>
<feature type="transmembrane region" description="Helical" evidence="2">
    <location>
        <begin position="35"/>
        <end position="56"/>
    </location>
</feature>
<dbReference type="SUPFAM" id="SSF52833">
    <property type="entry name" value="Thioredoxin-like"/>
    <property type="match status" value="1"/>
</dbReference>
<dbReference type="Gene3D" id="3.40.30.10">
    <property type="entry name" value="Glutaredoxin"/>
    <property type="match status" value="1"/>
</dbReference>
<feature type="compositionally biased region" description="Basic and acidic residues" evidence="1">
    <location>
        <begin position="13"/>
        <end position="24"/>
    </location>
</feature>
<keyword evidence="5" id="KW-1185">Reference proteome</keyword>
<evidence type="ECO:0000256" key="1">
    <source>
        <dbReference type="SAM" id="MobiDB-lite"/>
    </source>
</evidence>
<feature type="compositionally biased region" description="Polar residues" evidence="1">
    <location>
        <begin position="1"/>
        <end position="11"/>
    </location>
</feature>
<dbReference type="InterPro" id="IPR012336">
    <property type="entry name" value="Thioredoxin-like_fold"/>
</dbReference>
<evidence type="ECO:0000313" key="4">
    <source>
        <dbReference type="EMBL" id="MEJ1155111.1"/>
    </source>
</evidence>
<dbReference type="RefSeq" id="WP_337337520.1">
    <property type="nucleotide sequence ID" value="NZ_JBBDGL010000001.1"/>
</dbReference>
<feature type="compositionally biased region" description="Acidic residues" evidence="1">
    <location>
        <begin position="95"/>
        <end position="111"/>
    </location>
</feature>
<protein>
    <submittedName>
        <fullName evidence="4">Thioredoxin domain-containing protein</fullName>
    </submittedName>
</protein>
<evidence type="ECO:0000256" key="2">
    <source>
        <dbReference type="SAM" id="Phobius"/>
    </source>
</evidence>
<gene>
    <name evidence="4" type="ORF">WDU96_05790</name>
</gene>
<evidence type="ECO:0000313" key="5">
    <source>
        <dbReference type="Proteomes" id="UP001368654"/>
    </source>
</evidence>
<comment type="caution">
    <text evidence="4">The sequence shown here is derived from an EMBL/GenBank/DDBJ whole genome shotgun (WGS) entry which is preliminary data.</text>
</comment>
<feature type="domain" description="Thioredoxin-like fold" evidence="3">
    <location>
        <begin position="177"/>
        <end position="293"/>
    </location>
</feature>
<dbReference type="EMBL" id="JBBDGL010000001">
    <property type="protein sequence ID" value="MEJ1155111.1"/>
    <property type="molecule type" value="Genomic_DNA"/>
</dbReference>
<name>A0ABU8LTY0_9MICO</name>
<dbReference type="InterPro" id="IPR036249">
    <property type="entry name" value="Thioredoxin-like_sf"/>
</dbReference>
<evidence type="ECO:0000259" key="3">
    <source>
        <dbReference type="Pfam" id="PF13462"/>
    </source>
</evidence>
<feature type="region of interest" description="Disordered" evidence="1">
    <location>
        <begin position="92"/>
        <end position="120"/>
    </location>
</feature>
<keyword evidence="2" id="KW-0812">Transmembrane</keyword>
<organism evidence="4 5">
    <name type="scientific">Microbacterium marmarense</name>
    <dbReference type="NCBI Taxonomy" id="3122051"/>
    <lineage>
        <taxon>Bacteria</taxon>
        <taxon>Bacillati</taxon>
        <taxon>Actinomycetota</taxon>
        <taxon>Actinomycetes</taxon>
        <taxon>Micrococcales</taxon>
        <taxon>Microbacteriaceae</taxon>
        <taxon>Microbacterium</taxon>
    </lineage>
</organism>
<sequence length="320" mass="33508">MSSDETPNASAPSERRDAVREKAQQVRARQSRSRLIRASSIAVAAIAVVVAGAMAITMTVSSEASKPTLKPANATNDGFAVTGVQGIGLASADDGVADDAEPDDAETDDADATATPEASETAVDLPAIEVRVYVDYLASGARDFQLANVQQLSNWVTEEAATVTYYPVAMLTSKSNGTKYSQRAAGAAACVGTYAPDSFFAFTNALLAQQPEMDSDGMVDGDLAALAIATGAENPKVVRACIEDQDYSAWAKDATERALQEIPDTDGLALTGTPMVLVNGEPYMGELTDPKEFAQFVLTIASDTYYEEAPTPTPTPTPSS</sequence>
<accession>A0ABU8LTY0</accession>
<dbReference type="Pfam" id="PF13462">
    <property type="entry name" value="Thioredoxin_4"/>
    <property type="match status" value="1"/>
</dbReference>
<keyword evidence="2" id="KW-1133">Transmembrane helix</keyword>
<proteinExistence type="predicted"/>
<keyword evidence="2" id="KW-0472">Membrane</keyword>